<name>A0A0K9YPM0_9BACL</name>
<evidence type="ECO:0000313" key="1">
    <source>
        <dbReference type="EMBL" id="GED69871.1"/>
    </source>
</evidence>
<dbReference type="EMBL" id="BJON01000014">
    <property type="protein sequence ID" value="GED69871.1"/>
    <property type="molecule type" value="Genomic_DNA"/>
</dbReference>
<comment type="caution">
    <text evidence="2">The sequence shown here is derived from an EMBL/GenBank/DDBJ whole genome shotgun (WGS) entry which is preliminary data.</text>
</comment>
<protein>
    <submittedName>
        <fullName evidence="2">Uncharacterized protein</fullName>
    </submittedName>
</protein>
<dbReference type="Proteomes" id="UP000036834">
    <property type="component" value="Unassembled WGS sequence"/>
</dbReference>
<accession>A0A0K9YPM0</accession>
<dbReference type="Proteomes" id="UP000319578">
    <property type="component" value="Unassembled WGS sequence"/>
</dbReference>
<dbReference type="AlphaFoldDB" id="A0A0K9YPM0"/>
<gene>
    <name evidence="2" type="ORF">ADS79_17455</name>
    <name evidence="1" type="ORF">BRE01_35730</name>
</gene>
<sequence length="292" mass="33146">MQIQKGSDFLSINLYSLQGNKAKPSLKAGYIPELAHPDKVELSSMTTSRQLPEDAIKHNPAQFFFSTDVNASLDRVLDGQSQEFKDAINHIFESNFFNNTSDFTDEERSELIEMGMAKAKFLAETYLKDKDASQFLDTIHLLAGVSKTRKVDPATGGVSYIELPQKPQGAPDDYINPSKLMERFDPEAFKKYQATETNATERASLLIQFVKKQRFHPEWRTTYLKEQDSLMQNLKNTPIPNRFEDVDASNLSQFESQVKERMAAIPFANQDLLKRNLTSFIHLLGKNDSAHA</sequence>
<evidence type="ECO:0000313" key="4">
    <source>
        <dbReference type="Proteomes" id="UP000319578"/>
    </source>
</evidence>
<proteinExistence type="predicted"/>
<reference evidence="3" key="1">
    <citation type="submission" date="2015-07" db="EMBL/GenBank/DDBJ databases">
        <title>Genome sequencing project for genomic taxonomy and phylogenomics of Bacillus-like bacteria.</title>
        <authorList>
            <person name="Liu B."/>
            <person name="Wang J."/>
            <person name="Zhu Y."/>
            <person name="Liu G."/>
            <person name="Chen Q."/>
            <person name="Chen Z."/>
            <person name="Lan J."/>
            <person name="Che J."/>
            <person name="Ge C."/>
            <person name="Shi H."/>
            <person name="Pan Z."/>
            <person name="Liu X."/>
        </authorList>
    </citation>
    <scope>NUCLEOTIDE SEQUENCE [LARGE SCALE GENOMIC DNA]</scope>
    <source>
        <strain evidence="3">DSM 9887</strain>
    </source>
</reference>
<keyword evidence="4" id="KW-1185">Reference proteome</keyword>
<organism evidence="2 3">
    <name type="scientific">Brevibacillus reuszeri</name>
    <dbReference type="NCBI Taxonomy" id="54915"/>
    <lineage>
        <taxon>Bacteria</taxon>
        <taxon>Bacillati</taxon>
        <taxon>Bacillota</taxon>
        <taxon>Bacilli</taxon>
        <taxon>Bacillales</taxon>
        <taxon>Paenibacillaceae</taxon>
        <taxon>Brevibacillus</taxon>
    </lineage>
</organism>
<dbReference type="RefSeq" id="WP_049739680.1">
    <property type="nucleotide sequence ID" value="NZ_BJON01000014.1"/>
</dbReference>
<dbReference type="STRING" id="54915.ADS79_17455"/>
<dbReference type="OrthoDB" id="2627141at2"/>
<dbReference type="EMBL" id="LGIQ01000009">
    <property type="protein sequence ID" value="KNB70668.1"/>
    <property type="molecule type" value="Genomic_DNA"/>
</dbReference>
<reference evidence="1 4" key="3">
    <citation type="submission" date="2019-06" db="EMBL/GenBank/DDBJ databases">
        <title>Whole genome shotgun sequence of Brevibacillus reuszeri NBRC 15719.</title>
        <authorList>
            <person name="Hosoyama A."/>
            <person name="Uohara A."/>
            <person name="Ohji S."/>
            <person name="Ichikawa N."/>
        </authorList>
    </citation>
    <scope>NUCLEOTIDE SEQUENCE [LARGE SCALE GENOMIC DNA]</scope>
    <source>
        <strain evidence="1 4">NBRC 15719</strain>
    </source>
</reference>
<evidence type="ECO:0000313" key="2">
    <source>
        <dbReference type="EMBL" id="KNB70668.1"/>
    </source>
</evidence>
<reference evidence="2" key="2">
    <citation type="submission" date="2015-07" db="EMBL/GenBank/DDBJ databases">
        <title>MeaNS - Measles Nucleotide Surveillance Program.</title>
        <authorList>
            <person name="Tran T."/>
            <person name="Druce J."/>
        </authorList>
    </citation>
    <scope>NUCLEOTIDE SEQUENCE</scope>
    <source>
        <strain evidence="2">DSM 9887</strain>
    </source>
</reference>
<dbReference type="PATRIC" id="fig|54915.3.peg.2562"/>
<evidence type="ECO:0000313" key="3">
    <source>
        <dbReference type="Proteomes" id="UP000036834"/>
    </source>
</evidence>